<organism evidence="1">
    <name type="scientific">Medicago truncatula</name>
    <name type="common">Barrel medic</name>
    <name type="synonym">Medicago tribuloides</name>
    <dbReference type="NCBI Taxonomy" id="3880"/>
    <lineage>
        <taxon>Eukaryota</taxon>
        <taxon>Viridiplantae</taxon>
        <taxon>Streptophyta</taxon>
        <taxon>Embryophyta</taxon>
        <taxon>Tracheophyta</taxon>
        <taxon>Spermatophyta</taxon>
        <taxon>Magnoliopsida</taxon>
        <taxon>eudicotyledons</taxon>
        <taxon>Gunneridae</taxon>
        <taxon>Pentapetalae</taxon>
        <taxon>rosids</taxon>
        <taxon>fabids</taxon>
        <taxon>Fabales</taxon>
        <taxon>Fabaceae</taxon>
        <taxon>Papilionoideae</taxon>
        <taxon>50 kb inversion clade</taxon>
        <taxon>NPAAA clade</taxon>
        <taxon>Hologalegina</taxon>
        <taxon>IRL clade</taxon>
        <taxon>Trifolieae</taxon>
        <taxon>Medicago</taxon>
    </lineage>
</organism>
<comment type="caution">
    <text evidence="1">The sequence shown here is derived from an EMBL/GenBank/DDBJ whole genome shotgun (WGS) entry which is preliminary data.</text>
</comment>
<dbReference type="AlphaFoldDB" id="A0A396ITQ6"/>
<accession>A0A396ITQ6</accession>
<protein>
    <submittedName>
        <fullName evidence="1">Uncharacterized protein</fullName>
    </submittedName>
</protein>
<dbReference type="Gramene" id="rna16378">
    <property type="protein sequence ID" value="RHN68081.1"/>
    <property type="gene ID" value="gene16378"/>
</dbReference>
<gene>
    <name evidence="1" type="ORF">MtrunA17_Chr3g0109911</name>
</gene>
<dbReference type="Proteomes" id="UP000265566">
    <property type="component" value="Chromosome 3"/>
</dbReference>
<proteinExistence type="predicted"/>
<name>A0A396ITQ6_MEDTR</name>
<sequence>MSIVLVLDERECTNILYECFISCHLIIELTPNNLNFLFLTL</sequence>
<evidence type="ECO:0000313" key="1">
    <source>
        <dbReference type="EMBL" id="RHN68081.1"/>
    </source>
</evidence>
<reference evidence="1" key="1">
    <citation type="journal article" date="2018" name="Nat. Plants">
        <title>Whole-genome landscape of Medicago truncatula symbiotic genes.</title>
        <authorList>
            <person name="Pecrix Y."/>
            <person name="Gamas P."/>
            <person name="Carrere S."/>
        </authorList>
    </citation>
    <scope>NUCLEOTIDE SEQUENCE</scope>
    <source>
        <tissue evidence="1">Leaves</tissue>
    </source>
</reference>
<dbReference type="EMBL" id="PSQE01000003">
    <property type="protein sequence ID" value="RHN68081.1"/>
    <property type="molecule type" value="Genomic_DNA"/>
</dbReference>